<dbReference type="InterPro" id="IPR057207">
    <property type="entry name" value="FBXL15_LRR"/>
</dbReference>
<feature type="region of interest" description="Disordered" evidence="1">
    <location>
        <begin position="289"/>
        <end position="311"/>
    </location>
</feature>
<dbReference type="AlphaFoldDB" id="A0A8W8NUF2"/>
<dbReference type="InterPro" id="IPR006553">
    <property type="entry name" value="Leu-rich_rpt_Cys-con_subtyp"/>
</dbReference>
<evidence type="ECO:0000256" key="1">
    <source>
        <dbReference type="SAM" id="MobiDB-lite"/>
    </source>
</evidence>
<feature type="compositionally biased region" description="Polar residues" evidence="1">
    <location>
        <begin position="210"/>
        <end position="221"/>
    </location>
</feature>
<feature type="region of interest" description="Disordered" evidence="1">
    <location>
        <begin position="1"/>
        <end position="43"/>
    </location>
</feature>
<evidence type="ECO:0000313" key="4">
    <source>
        <dbReference type="Proteomes" id="UP000005408"/>
    </source>
</evidence>
<dbReference type="PROSITE" id="PS50181">
    <property type="entry name" value="FBOX"/>
    <property type="match status" value="1"/>
</dbReference>
<protein>
    <recommendedName>
        <fullName evidence="2">F-box domain-containing protein</fullName>
    </recommendedName>
</protein>
<name>A0A8W8NUF2_MAGGI</name>
<feature type="domain" description="F-box" evidence="2">
    <location>
        <begin position="393"/>
        <end position="440"/>
    </location>
</feature>
<feature type="region of interest" description="Disordered" evidence="1">
    <location>
        <begin position="197"/>
        <end position="223"/>
    </location>
</feature>
<dbReference type="InterPro" id="IPR032675">
    <property type="entry name" value="LRR_dom_sf"/>
</dbReference>
<evidence type="ECO:0000313" key="3">
    <source>
        <dbReference type="EnsemblMetazoa" id="G9637.1:cds"/>
    </source>
</evidence>
<dbReference type="SUPFAM" id="SSF52047">
    <property type="entry name" value="RNI-like"/>
    <property type="match status" value="2"/>
</dbReference>
<dbReference type="GO" id="GO:0019005">
    <property type="term" value="C:SCF ubiquitin ligase complex"/>
    <property type="evidence" value="ECO:0007669"/>
    <property type="project" value="TreeGrafter"/>
</dbReference>
<reference evidence="3" key="1">
    <citation type="submission" date="2022-08" db="UniProtKB">
        <authorList>
            <consortium name="EnsemblMetazoa"/>
        </authorList>
    </citation>
    <scope>IDENTIFICATION</scope>
    <source>
        <strain evidence="3">05x7-T-G4-1.051#20</strain>
    </source>
</reference>
<dbReference type="Pfam" id="PF25372">
    <property type="entry name" value="DUF7885"/>
    <property type="match status" value="1"/>
</dbReference>
<dbReference type="InterPro" id="IPR001810">
    <property type="entry name" value="F-box_dom"/>
</dbReference>
<sequence length="779" mass="86257">MEEGNRPCKRKRTDQEREGSPEIHRKSESHLDIQTSSSGSCGSGGLECGKLSGSCDCDKNRLNSNQNCSFSLSQSNCNKCNQGECNNSDGFCDCKRSCQERNINITSVTSHELSPSTADLPEKGASTSNSKTALQVLESLQFLNSTPLSLPVFKQDLVQCSSKLTASTSALPKTSTENSRLGKLDTASVSLQGSSKADLSADCDKASPLDTENSVDSNDLMNSDPKLPLDPLMNLCSCSNSGSPSQESVAYKVCNPGFEVLCSPSRNSSSNKSNEDHVKEVDLENGEETIRGGNQNSLHNEPSSVTDLITSRRATKFRIQRSLGESSENIRQTSWSLFHDQNNSADNVSNLNKKSDLVSEPVKSEGSLGSTLKLRFRSENSVKKEVCPNVTSVSHINDLPPTILVYILRHLRMSDLLHRASLVCKLWHQLVYDPDLWRRIDLKYQHKVTDTQLLTLTQISDRVTHIDISDTHNLTSEAVEHALKWCTHLRSLHMSRGYKLSDGVLEVVGQNCHRLQTLIMDGCYKITNKGLQQMAEGCPDLRKINLSRCSYRVTDDGVLAVAENCPRLREVILAYLSEVTDTSCVRLCEMCSDLEVMTLMFSGVSEKGVRSLTKLRKLKVLDISSLPGISPADVASLTQYCPDLEAMNVSLNPQIDDACLLQVVKYGRKLHLLQCVSCHVTDHFMSEVGKYTKTLKNLDIGWCQEVTDNGIRTLSATCQSLRYLGLIRCDAVTADAVEELVAKYPQITYSTFILESKKLIERARREGFMFNDDQVNMLV</sequence>
<dbReference type="Gene3D" id="3.80.10.10">
    <property type="entry name" value="Ribonuclease Inhibitor"/>
    <property type="match status" value="2"/>
</dbReference>
<dbReference type="Proteomes" id="UP000005408">
    <property type="component" value="Unassembled WGS sequence"/>
</dbReference>
<dbReference type="EnsemblMetazoa" id="G9637.1">
    <property type="protein sequence ID" value="G9637.1:cds"/>
    <property type="gene ID" value="G9637"/>
</dbReference>
<keyword evidence="4" id="KW-1185">Reference proteome</keyword>
<dbReference type="PANTHER" id="PTHR13318:SF247">
    <property type="entry name" value="GH16156P"/>
    <property type="match status" value="1"/>
</dbReference>
<feature type="compositionally biased region" description="Polar residues" evidence="1">
    <location>
        <begin position="292"/>
        <end position="309"/>
    </location>
</feature>
<dbReference type="GO" id="GO:0031146">
    <property type="term" value="P:SCF-dependent proteasomal ubiquitin-dependent protein catabolic process"/>
    <property type="evidence" value="ECO:0007669"/>
    <property type="project" value="TreeGrafter"/>
</dbReference>
<organism evidence="3 4">
    <name type="scientific">Magallana gigas</name>
    <name type="common">Pacific oyster</name>
    <name type="synonym">Crassostrea gigas</name>
    <dbReference type="NCBI Taxonomy" id="29159"/>
    <lineage>
        <taxon>Eukaryota</taxon>
        <taxon>Metazoa</taxon>
        <taxon>Spiralia</taxon>
        <taxon>Lophotrochozoa</taxon>
        <taxon>Mollusca</taxon>
        <taxon>Bivalvia</taxon>
        <taxon>Autobranchia</taxon>
        <taxon>Pteriomorphia</taxon>
        <taxon>Ostreida</taxon>
        <taxon>Ostreoidea</taxon>
        <taxon>Ostreidae</taxon>
        <taxon>Magallana</taxon>
    </lineage>
</organism>
<dbReference type="SMART" id="SM00367">
    <property type="entry name" value="LRR_CC"/>
    <property type="match status" value="8"/>
</dbReference>
<dbReference type="PANTHER" id="PTHR13318">
    <property type="entry name" value="PARTNER OF PAIRED, ISOFORM B-RELATED"/>
    <property type="match status" value="1"/>
</dbReference>
<proteinExistence type="predicted"/>
<evidence type="ECO:0000259" key="2">
    <source>
        <dbReference type="PROSITE" id="PS50181"/>
    </source>
</evidence>
<accession>A0A8W8NUF2</accession>
<dbReference type="OrthoDB" id="550575at2759"/>
<feature type="compositionally biased region" description="Basic and acidic residues" evidence="1">
    <location>
        <begin position="13"/>
        <end position="31"/>
    </location>
</feature>
<dbReference type="Pfam" id="PF12937">
    <property type="entry name" value="F-box-like"/>
    <property type="match status" value="1"/>
</dbReference>